<dbReference type="InterPro" id="IPR012902">
    <property type="entry name" value="N_methyl_site"/>
</dbReference>
<dbReference type="EMBL" id="CP051180">
    <property type="protein sequence ID" value="QIZ78765.1"/>
    <property type="molecule type" value="Genomic_DNA"/>
</dbReference>
<dbReference type="Proteomes" id="UP000501602">
    <property type="component" value="Chromosome"/>
</dbReference>
<dbReference type="Pfam" id="PF07963">
    <property type="entry name" value="N_methyl"/>
    <property type="match status" value="1"/>
</dbReference>
<proteinExistence type="predicted"/>
<accession>A0A6H1UI28</accession>
<feature type="transmembrane region" description="Helical" evidence="1">
    <location>
        <begin position="12"/>
        <end position="30"/>
    </location>
</feature>
<keyword evidence="1" id="KW-1133">Transmembrane helix</keyword>
<dbReference type="InterPro" id="IPR032092">
    <property type="entry name" value="PilW"/>
</dbReference>
<evidence type="ECO:0000313" key="3">
    <source>
        <dbReference type="Proteomes" id="UP000501602"/>
    </source>
</evidence>
<evidence type="ECO:0000256" key="1">
    <source>
        <dbReference type="SAM" id="Phobius"/>
    </source>
</evidence>
<name>A0A6H1UI28_9GAMM</name>
<dbReference type="AlphaFoldDB" id="A0A6H1UI28"/>
<dbReference type="RefSeq" id="WP_168663043.1">
    <property type="nucleotide sequence ID" value="NZ_CP051180.1"/>
</dbReference>
<sequence length="335" mass="36261">MIKQRGLTLPELMVSMVVGLFILGATYVVFSMSSSSVHSTGQHSQLQESARMGLRMLQNDIAQVGFFGDLTGTDLMPGVTVSTTSASLNSALDCVGDGLNNASFPSTHSTNQHFHFRTIWASHKTSAQKAISCESATNGVLVGTDVLQLKRLDGTALADPAVRDMDEAYFVMNTNEGAFHIGSGTMPTFSASKAYRYIHRVYYVKNNTAGIPSLYMHDLSSAGMASATALVEGVEDIEYEFGVDQDGDSVADTFLATVDVSDEIWDEAGIARIVAVRIHMIVMSVSEDSNYLTDTVTYSMPSGPDNISNDGHRRKKVAITVMMRNPIFVNQRNGI</sequence>
<organism evidence="2 3">
    <name type="scientific">Ferrimonas lipolytica</name>
    <dbReference type="NCBI Taxonomy" id="2724191"/>
    <lineage>
        <taxon>Bacteria</taxon>
        <taxon>Pseudomonadati</taxon>
        <taxon>Pseudomonadota</taxon>
        <taxon>Gammaproteobacteria</taxon>
        <taxon>Alteromonadales</taxon>
        <taxon>Ferrimonadaceae</taxon>
        <taxon>Ferrimonas</taxon>
    </lineage>
</organism>
<protein>
    <submittedName>
        <fullName evidence="2">Prepilin-type N-terminal cleavage/methylation domain-containing protein</fullName>
    </submittedName>
</protein>
<dbReference type="KEGG" id="fes:HER31_00435"/>
<dbReference type="NCBIfam" id="TIGR02532">
    <property type="entry name" value="IV_pilin_GFxxxE"/>
    <property type="match status" value="1"/>
</dbReference>
<keyword evidence="3" id="KW-1185">Reference proteome</keyword>
<keyword evidence="1" id="KW-0472">Membrane</keyword>
<keyword evidence="1" id="KW-0812">Transmembrane</keyword>
<evidence type="ECO:0000313" key="2">
    <source>
        <dbReference type="EMBL" id="QIZ78765.1"/>
    </source>
</evidence>
<dbReference type="Pfam" id="PF16074">
    <property type="entry name" value="PilW"/>
    <property type="match status" value="1"/>
</dbReference>
<reference evidence="2 3" key="1">
    <citation type="submission" date="2020-04" db="EMBL/GenBank/DDBJ databases">
        <title>Ferrimonas sp. S7 isolated from sea water.</title>
        <authorList>
            <person name="Bae S.S."/>
            <person name="Baek K."/>
        </authorList>
    </citation>
    <scope>NUCLEOTIDE SEQUENCE [LARGE SCALE GENOMIC DNA]</scope>
    <source>
        <strain evidence="2 3">S7</strain>
    </source>
</reference>
<gene>
    <name evidence="2" type="ORF">HER31_00435</name>
</gene>
<dbReference type="GO" id="GO:0043683">
    <property type="term" value="P:type IV pilus assembly"/>
    <property type="evidence" value="ECO:0007669"/>
    <property type="project" value="InterPro"/>
</dbReference>